<evidence type="ECO:0000256" key="1">
    <source>
        <dbReference type="SAM" id="Phobius"/>
    </source>
</evidence>
<organism evidence="2 3">
    <name type="scientific">Datura stramonium</name>
    <name type="common">Jimsonweed</name>
    <name type="synonym">Common thornapple</name>
    <dbReference type="NCBI Taxonomy" id="4076"/>
    <lineage>
        <taxon>Eukaryota</taxon>
        <taxon>Viridiplantae</taxon>
        <taxon>Streptophyta</taxon>
        <taxon>Embryophyta</taxon>
        <taxon>Tracheophyta</taxon>
        <taxon>Spermatophyta</taxon>
        <taxon>Magnoliopsida</taxon>
        <taxon>eudicotyledons</taxon>
        <taxon>Gunneridae</taxon>
        <taxon>Pentapetalae</taxon>
        <taxon>asterids</taxon>
        <taxon>lamiids</taxon>
        <taxon>Solanales</taxon>
        <taxon>Solanaceae</taxon>
        <taxon>Solanoideae</taxon>
        <taxon>Datureae</taxon>
        <taxon>Datura</taxon>
    </lineage>
</organism>
<accession>A0ABS8TLL4</accession>
<dbReference type="Proteomes" id="UP000823775">
    <property type="component" value="Unassembled WGS sequence"/>
</dbReference>
<protein>
    <submittedName>
        <fullName evidence="2">Uncharacterized protein</fullName>
    </submittedName>
</protein>
<evidence type="ECO:0000313" key="3">
    <source>
        <dbReference type="Proteomes" id="UP000823775"/>
    </source>
</evidence>
<keyword evidence="1" id="KW-0812">Transmembrane</keyword>
<keyword evidence="1" id="KW-1133">Transmembrane helix</keyword>
<proteinExistence type="predicted"/>
<reference evidence="2 3" key="1">
    <citation type="journal article" date="2021" name="BMC Genomics">
        <title>Datura genome reveals duplications of psychoactive alkaloid biosynthetic genes and high mutation rate following tissue culture.</title>
        <authorList>
            <person name="Rajewski A."/>
            <person name="Carter-House D."/>
            <person name="Stajich J."/>
            <person name="Litt A."/>
        </authorList>
    </citation>
    <scope>NUCLEOTIDE SEQUENCE [LARGE SCALE GENOMIC DNA]</scope>
    <source>
        <strain evidence="2">AR-01</strain>
    </source>
</reference>
<keyword evidence="3" id="KW-1185">Reference proteome</keyword>
<comment type="caution">
    <text evidence="2">The sequence shown here is derived from an EMBL/GenBank/DDBJ whole genome shotgun (WGS) entry which is preliminary data.</text>
</comment>
<sequence>MSSMPCSTPHRAGRVLLRVPHRASSSAASHGLLRQECCCLACAIGLEGSCRAPAAALGQGCLVRLVPSSCVEIENPIFTRYESLAASPASLSCSTPHRVGRVLLRMPHRASSSVALHGLLRQECFCLRVCHSSGRELLRACCSTGTRLSRATCAILVRWSLLALIFALFIPTSLHIFQRPQIHSNSSF</sequence>
<dbReference type="EMBL" id="JACEIK010001722">
    <property type="protein sequence ID" value="MCD7471765.1"/>
    <property type="molecule type" value="Genomic_DNA"/>
</dbReference>
<evidence type="ECO:0000313" key="2">
    <source>
        <dbReference type="EMBL" id="MCD7471765.1"/>
    </source>
</evidence>
<name>A0ABS8TLL4_DATST</name>
<feature type="transmembrane region" description="Helical" evidence="1">
    <location>
        <begin position="156"/>
        <end position="177"/>
    </location>
</feature>
<gene>
    <name evidence="2" type="ORF">HAX54_012432</name>
</gene>
<keyword evidence="1" id="KW-0472">Membrane</keyword>